<name>A0A9L0S5C3_HORSE</name>
<dbReference type="PRINTS" id="PR01807">
    <property type="entry name" value="ANGIOMOTIN"/>
</dbReference>
<gene>
    <name evidence="9" type="primary">AMOT</name>
</gene>
<dbReference type="AlphaFoldDB" id="A0A9L0S5C3"/>
<feature type="coiled-coil region" evidence="6">
    <location>
        <begin position="429"/>
        <end position="480"/>
    </location>
</feature>
<feature type="region of interest" description="Disordered" evidence="7">
    <location>
        <begin position="299"/>
        <end position="350"/>
    </location>
</feature>
<keyword evidence="10" id="KW-1185">Reference proteome</keyword>
<feature type="region of interest" description="Disordered" evidence="7">
    <location>
        <begin position="795"/>
        <end position="815"/>
    </location>
</feature>
<dbReference type="Ensembl" id="ENSECAT00000148641.1">
    <property type="protein sequence ID" value="ENSECAP00000069239.1"/>
    <property type="gene ID" value="ENSECAG00000015878.4"/>
</dbReference>
<dbReference type="PANTHER" id="PTHR14826:SF6">
    <property type="entry name" value="ANGIOMOTIN"/>
    <property type="match status" value="1"/>
</dbReference>
<evidence type="ECO:0000256" key="7">
    <source>
        <dbReference type="SAM" id="MobiDB-lite"/>
    </source>
</evidence>
<keyword evidence="3" id="KW-0597">Phosphoprotein</keyword>
<evidence type="ECO:0000256" key="5">
    <source>
        <dbReference type="ARBA" id="ARBA00023054"/>
    </source>
</evidence>
<dbReference type="Pfam" id="PF12240">
    <property type="entry name" value="Angiomotin_C"/>
    <property type="match status" value="1"/>
</dbReference>
<evidence type="ECO:0000256" key="3">
    <source>
        <dbReference type="ARBA" id="ARBA00022553"/>
    </source>
</evidence>
<feature type="region of interest" description="Disordered" evidence="7">
    <location>
        <begin position="372"/>
        <end position="422"/>
    </location>
</feature>
<dbReference type="InterPro" id="IPR051747">
    <property type="entry name" value="Angiomotin-like"/>
</dbReference>
<evidence type="ECO:0000313" key="10">
    <source>
        <dbReference type="Proteomes" id="UP000002281"/>
    </source>
</evidence>
<dbReference type="InterPro" id="IPR024646">
    <property type="entry name" value="Angiomotin_C"/>
</dbReference>
<proteinExistence type="inferred from homology"/>
<accession>A0A9L0S5C3</accession>
<feature type="compositionally biased region" description="Polar residues" evidence="7">
    <location>
        <begin position="1048"/>
        <end position="1063"/>
    </location>
</feature>
<feature type="compositionally biased region" description="Polar residues" evidence="7">
    <location>
        <begin position="852"/>
        <end position="865"/>
    </location>
</feature>
<evidence type="ECO:0000256" key="1">
    <source>
        <dbReference type="ARBA" id="ARBA00004282"/>
    </source>
</evidence>
<comment type="similarity">
    <text evidence="2">Belongs to the angiomotin family.</text>
</comment>
<dbReference type="Proteomes" id="UP000002281">
    <property type="component" value="Chromosome X"/>
</dbReference>
<feature type="coiled-coil region" evidence="6">
    <location>
        <begin position="506"/>
        <end position="682"/>
    </location>
</feature>
<comment type="subcellular location">
    <subcellularLocation>
        <location evidence="1">Cell junction</location>
    </subcellularLocation>
</comment>
<organism evidence="9 10">
    <name type="scientific">Equus caballus</name>
    <name type="common">Horse</name>
    <dbReference type="NCBI Taxonomy" id="9796"/>
    <lineage>
        <taxon>Eukaryota</taxon>
        <taxon>Metazoa</taxon>
        <taxon>Chordata</taxon>
        <taxon>Craniata</taxon>
        <taxon>Vertebrata</taxon>
        <taxon>Euteleostomi</taxon>
        <taxon>Mammalia</taxon>
        <taxon>Eutheria</taxon>
        <taxon>Laurasiatheria</taxon>
        <taxon>Perissodactyla</taxon>
        <taxon>Equidae</taxon>
        <taxon>Equus</taxon>
    </lineage>
</organism>
<evidence type="ECO:0000256" key="4">
    <source>
        <dbReference type="ARBA" id="ARBA00022949"/>
    </source>
</evidence>
<reference evidence="9 10" key="1">
    <citation type="journal article" date="2009" name="Science">
        <title>Genome sequence, comparative analysis, and population genetics of the domestic horse.</title>
        <authorList>
            <consortium name="Broad Institute Genome Sequencing Platform"/>
            <consortium name="Broad Institute Whole Genome Assembly Team"/>
            <person name="Wade C.M."/>
            <person name="Giulotto E."/>
            <person name="Sigurdsson S."/>
            <person name="Zoli M."/>
            <person name="Gnerre S."/>
            <person name="Imsland F."/>
            <person name="Lear T.L."/>
            <person name="Adelson D.L."/>
            <person name="Bailey E."/>
            <person name="Bellone R.R."/>
            <person name="Bloecker H."/>
            <person name="Distl O."/>
            <person name="Edgar R.C."/>
            <person name="Garber M."/>
            <person name="Leeb T."/>
            <person name="Mauceli E."/>
            <person name="MacLeod J.N."/>
            <person name="Penedo M.C.T."/>
            <person name="Raison J.M."/>
            <person name="Sharpe T."/>
            <person name="Vogel J."/>
            <person name="Andersson L."/>
            <person name="Antczak D.F."/>
            <person name="Biagi T."/>
            <person name="Binns M.M."/>
            <person name="Chowdhary B.P."/>
            <person name="Coleman S.J."/>
            <person name="Della Valle G."/>
            <person name="Fryc S."/>
            <person name="Guerin G."/>
            <person name="Hasegawa T."/>
            <person name="Hill E.W."/>
            <person name="Jurka J."/>
            <person name="Kiialainen A."/>
            <person name="Lindgren G."/>
            <person name="Liu J."/>
            <person name="Magnani E."/>
            <person name="Mickelson J.R."/>
            <person name="Murray J."/>
            <person name="Nergadze S.G."/>
            <person name="Onofrio R."/>
            <person name="Pedroni S."/>
            <person name="Piras M.F."/>
            <person name="Raudsepp T."/>
            <person name="Rocchi M."/>
            <person name="Roeed K.H."/>
            <person name="Ryder O.A."/>
            <person name="Searle S."/>
            <person name="Skow L."/>
            <person name="Swinburne J.E."/>
            <person name="Syvaenen A.C."/>
            <person name="Tozaki T."/>
            <person name="Valberg S.J."/>
            <person name="Vaudin M."/>
            <person name="White J.R."/>
            <person name="Zody M.C."/>
            <person name="Lander E.S."/>
            <person name="Lindblad-Toh K."/>
        </authorList>
    </citation>
    <scope>NUCLEOTIDE SEQUENCE [LARGE SCALE GENOMIC DNA]</scope>
    <source>
        <strain evidence="9 10">Thoroughbred</strain>
    </source>
</reference>
<feature type="compositionally biased region" description="Low complexity" evidence="7">
    <location>
        <begin position="309"/>
        <end position="333"/>
    </location>
</feature>
<evidence type="ECO:0000313" key="9">
    <source>
        <dbReference type="Ensembl" id="ENSECAP00000069239.1"/>
    </source>
</evidence>
<dbReference type="GeneTree" id="ENSGT00940000159055"/>
<keyword evidence="4" id="KW-0965">Cell junction</keyword>
<protein>
    <submittedName>
        <fullName evidence="9">Angiomotin</fullName>
    </submittedName>
</protein>
<dbReference type="PANTHER" id="PTHR14826">
    <property type="entry name" value="ANGIOMOTIN"/>
    <property type="match status" value="1"/>
</dbReference>
<feature type="region of interest" description="Disordered" evidence="7">
    <location>
        <begin position="185"/>
        <end position="268"/>
    </location>
</feature>
<reference evidence="9" key="3">
    <citation type="submission" date="2025-09" db="UniProtKB">
        <authorList>
            <consortium name="Ensembl"/>
        </authorList>
    </citation>
    <scope>IDENTIFICATION</scope>
    <source>
        <strain evidence="9">Thoroughbred</strain>
    </source>
</reference>
<keyword evidence="5 6" id="KW-0175">Coiled coil</keyword>
<dbReference type="GO" id="GO:0070161">
    <property type="term" value="C:anchoring junction"/>
    <property type="evidence" value="ECO:0007669"/>
    <property type="project" value="UniProtKB-SubCell"/>
</dbReference>
<feature type="region of interest" description="Disordered" evidence="7">
    <location>
        <begin position="24"/>
        <end position="83"/>
    </location>
</feature>
<feature type="region of interest" description="Disordered" evidence="7">
    <location>
        <begin position="830"/>
        <end position="873"/>
    </location>
</feature>
<sequence length="1063" mass="115572">MRNSEEQPSGGTTVLQRLLQEQLRYGNPNENRNLLAIHQQATGNGPPFPSGSGNPGPQNDVLSPQDHHQQLVAHAARQEPQGQEIQSENIIMEKQLSPRMQNNEELPTYEEAKVQSQYFRGQQHASVGAAFYVTGVTNQKMRTEGRPSVQRLNPGKMHQDEGLRDLKQGHVRSLSERLMQMSLATSGVKAHPPVTSAPLSPPQPNDLYKNPTSSSEFYKAQGPPPSQHSLKGMEHRGPPPEYPFKGMPPQSVVCKPQEPGHFYSEHRLNQPGRTEGQLMRYQHPPEYGAARPTQDISLPLSARNSQPHSPTSSLTSGGSLTLLQSPPSTRLSPAQHSLVPNQGDHLAHLPRPQQHFLPNQAHQGDHYRLTQPGLSQQQQQQQQHHHHHQQQQQPQPQPQQPGEAYSAMPRAQQSSASYQPMPADPFAIVSRAQQMVEILSDENRNLRQELEGCYEKVARLQKVETEIQRVSEAYENLVKSSSKREALEKAMRNKLEGEIRRMHDFNRDLRERLETANKQLAEKEYEGSEDTRKTISQLFAKNKESQREKEKLEAELATARSTNEDQRRHIEIRDQALSNAQAKVVKLEEELKKKQVYVDKVEKMQQALVQLQAACEKREQLEHRLRTRLERELESLRIQQRQGNSQPTNVSEYSAAALMELLREKEERILALEADMTKWEQKYLEENVMRHFALDAAATVAAQRDTTVISHSPNTSYDTALEARIQKEEEEILMANKRCLDMEGRIKTLHAQIIEKDAMIKVLQQRSRKEPSKTEQLSSMRPAKSLMSISNAGSGLLSHSSTLTGTPIMEEKRDDKSWKGSLGILLGGDYRAESVPSTPSPVPPSTPLLSAHSKTGSRDCSTQTERGTEPNKTAAVAPISVPAPVAAAATAAAITANAATNTAIAATNTTTMVAAAPVAVAAAAPAAAAATATPSPATAAASLAAAVSPAVAAQIPAAASAVAAAVVAPAAAAVQVAPAAPAPVPAPAPNPVPAPAVAQASAPAQTQAPTSAPAAAATPAPAPTPALAQAEASASPAASSGPRRLSIPSLTYNPDKTGNNNYS</sequence>
<feature type="domain" description="Angiomotin C-terminal" evidence="8">
    <location>
        <begin position="597"/>
        <end position="801"/>
    </location>
</feature>
<feature type="compositionally biased region" description="Low complexity" evidence="7">
    <location>
        <begin position="795"/>
        <end position="806"/>
    </location>
</feature>
<feature type="compositionally biased region" description="Low complexity" evidence="7">
    <location>
        <begin position="995"/>
        <end position="1040"/>
    </location>
</feature>
<evidence type="ECO:0000256" key="2">
    <source>
        <dbReference type="ARBA" id="ARBA00010300"/>
    </source>
</evidence>
<evidence type="ECO:0000256" key="6">
    <source>
        <dbReference type="SAM" id="Coils"/>
    </source>
</evidence>
<dbReference type="InterPro" id="IPR009114">
    <property type="entry name" value="Angiomotin"/>
</dbReference>
<feature type="region of interest" description="Disordered" evidence="7">
    <location>
        <begin position="995"/>
        <end position="1063"/>
    </location>
</feature>
<reference evidence="9" key="2">
    <citation type="submission" date="2025-08" db="UniProtKB">
        <authorList>
            <consortium name="Ensembl"/>
        </authorList>
    </citation>
    <scope>IDENTIFICATION</scope>
    <source>
        <strain evidence="9">Thoroughbred</strain>
    </source>
</reference>
<evidence type="ECO:0000259" key="8">
    <source>
        <dbReference type="Pfam" id="PF12240"/>
    </source>
</evidence>